<dbReference type="AlphaFoldDB" id="A0A2C5V424"/>
<gene>
    <name evidence="1" type="ORF">CRX57_03755</name>
</gene>
<sequence length="72" mass="8766">MGEGGDRHRRRHRTTLSNTEYPLWERACSRRRSIIQHFYRLTHRLREQARSHRGEGDPQRMKWILPLSSLPM</sequence>
<reference evidence="2" key="1">
    <citation type="submission" date="2017-10" db="EMBL/GenBank/DDBJ databases">
        <title>FDA dAtabase for Regulatory Grade micrObial Sequences (FDA-ARGOS): Supporting development and validation of Infectious Disease Dx tests.</title>
        <authorList>
            <person name="Goldberg B."/>
            <person name="Campos J."/>
            <person name="Tallon L."/>
            <person name="Sadzewicz L."/>
            <person name="Ott S."/>
            <person name="Zhao X."/>
            <person name="Nagaraj S."/>
            <person name="Vavikolanu K."/>
            <person name="Aluvathingal J."/>
            <person name="Nadendla S."/>
            <person name="Geyer C."/>
            <person name="Sichtig H."/>
        </authorList>
    </citation>
    <scope>NUCLEOTIDE SEQUENCE [LARGE SCALE GENOMIC DNA]</scope>
    <source>
        <strain evidence="2">FDAARGOS_376</strain>
    </source>
</reference>
<dbReference type="EMBL" id="PDKZ01000002">
    <property type="protein sequence ID" value="PHH39319.1"/>
    <property type="molecule type" value="Genomic_DNA"/>
</dbReference>
<name>A0A2C5V424_PSEPU</name>
<comment type="caution">
    <text evidence="1">The sequence shown here is derived from an EMBL/GenBank/DDBJ whole genome shotgun (WGS) entry which is preliminary data.</text>
</comment>
<dbReference type="Proteomes" id="UP000222460">
    <property type="component" value="Unassembled WGS sequence"/>
</dbReference>
<protein>
    <submittedName>
        <fullName evidence="1">Uncharacterized protein</fullName>
    </submittedName>
</protein>
<evidence type="ECO:0000313" key="2">
    <source>
        <dbReference type="Proteomes" id="UP000222460"/>
    </source>
</evidence>
<accession>A0A2C5V424</accession>
<evidence type="ECO:0000313" key="1">
    <source>
        <dbReference type="EMBL" id="PHH39319.1"/>
    </source>
</evidence>
<proteinExistence type="predicted"/>
<organism evidence="1 2">
    <name type="scientific">Pseudomonas putida</name>
    <name type="common">Arthrobacter siderocapsulatus</name>
    <dbReference type="NCBI Taxonomy" id="303"/>
    <lineage>
        <taxon>Bacteria</taxon>
        <taxon>Pseudomonadati</taxon>
        <taxon>Pseudomonadota</taxon>
        <taxon>Gammaproteobacteria</taxon>
        <taxon>Pseudomonadales</taxon>
        <taxon>Pseudomonadaceae</taxon>
        <taxon>Pseudomonas</taxon>
    </lineage>
</organism>